<evidence type="ECO:0000259" key="2">
    <source>
        <dbReference type="PROSITE" id="PS51112"/>
    </source>
</evidence>
<evidence type="ECO:0000313" key="3">
    <source>
        <dbReference type="EMBL" id="KAK2628824.1"/>
    </source>
</evidence>
<keyword evidence="4" id="KW-1185">Reference proteome</keyword>
<accession>A0AAD9T587</accession>
<dbReference type="PANTHER" id="PTHR13016:SF0">
    <property type="entry name" value="AMME SYNDROME CANDIDATE GENE 1 PROTEIN"/>
    <property type="match status" value="1"/>
</dbReference>
<evidence type="ECO:0000313" key="4">
    <source>
        <dbReference type="Proteomes" id="UP001285354"/>
    </source>
</evidence>
<gene>
    <name evidence="3" type="ORF">QTJ16_001927</name>
</gene>
<dbReference type="Pfam" id="PF01871">
    <property type="entry name" value="AMMECR1"/>
    <property type="match status" value="1"/>
</dbReference>
<protein>
    <recommendedName>
        <fullName evidence="2">AMMECR1 domain-containing protein</fullName>
    </recommendedName>
</protein>
<feature type="domain" description="AMMECR1" evidence="2">
    <location>
        <begin position="100"/>
        <end position="298"/>
    </location>
</feature>
<dbReference type="EMBL" id="JAUBYV010000002">
    <property type="protein sequence ID" value="KAK2628824.1"/>
    <property type="molecule type" value="Genomic_DNA"/>
</dbReference>
<dbReference type="SUPFAM" id="SSF143447">
    <property type="entry name" value="AMMECR1-like"/>
    <property type="match status" value="1"/>
</dbReference>
<evidence type="ECO:0000256" key="1">
    <source>
        <dbReference type="SAM" id="MobiDB-lite"/>
    </source>
</evidence>
<dbReference type="InterPro" id="IPR023473">
    <property type="entry name" value="AMMECR1"/>
</dbReference>
<dbReference type="PANTHER" id="PTHR13016">
    <property type="entry name" value="AMMECR1 HOMOLOG"/>
    <property type="match status" value="1"/>
</dbReference>
<feature type="compositionally biased region" description="Low complexity" evidence="1">
    <location>
        <begin position="92"/>
        <end position="122"/>
    </location>
</feature>
<dbReference type="PROSITE" id="PS51112">
    <property type="entry name" value="AMMECR1"/>
    <property type="match status" value="1"/>
</dbReference>
<feature type="compositionally biased region" description="Acidic residues" evidence="1">
    <location>
        <begin position="42"/>
        <end position="57"/>
    </location>
</feature>
<feature type="region of interest" description="Disordered" evidence="1">
    <location>
        <begin position="38"/>
        <end position="136"/>
    </location>
</feature>
<dbReference type="InterPro" id="IPR027485">
    <property type="entry name" value="AMMECR1_N"/>
</dbReference>
<dbReference type="InterPro" id="IPR036071">
    <property type="entry name" value="AMMECR1_dom_sf"/>
</dbReference>
<comment type="caution">
    <text evidence="3">The sequence shown here is derived from an EMBL/GenBank/DDBJ whole genome shotgun (WGS) entry which is preliminary data.</text>
</comment>
<dbReference type="AlphaFoldDB" id="A0AAD9T587"/>
<name>A0AAD9T587_9HELO</name>
<proteinExistence type="predicted"/>
<dbReference type="InterPro" id="IPR002733">
    <property type="entry name" value="AMMECR1_domain"/>
</dbReference>
<dbReference type="Gene3D" id="3.30.700.20">
    <property type="entry name" value="Hypothetical protein ph0010, domain 1"/>
    <property type="match status" value="1"/>
</dbReference>
<sequence>MASVEHCLYCFEALSASLENRTPMSLYQVQASWASYPKGLEDTDDTDETDSCSESEEAAPKNSPSPPSRPGRSSTKSKPKPRIPVLQRLARSTSSSSSSSPISSSSLTPDTTTTTPDRTYSPVGLHPRRTSQRSSTITSSPLFVTWNIVSPSSSRELRGCIGTFETQPLASGLSSYALISALQDHRFPPISLAELPKLEVSVTLLTDFEDTDDAMEWDLGVHGLRISFYAKNKRYGACYLPDVPVEQGWTKEETIFSLMEKAGWRGKREKWREVGDFKTVRFQGKAESLGWEEFRRWREWVNKGAAAAK</sequence>
<reference evidence="3" key="1">
    <citation type="submission" date="2023-06" db="EMBL/GenBank/DDBJ databases">
        <title>Draft genome of Marssonina rosae.</title>
        <authorList>
            <person name="Cheng Q."/>
        </authorList>
    </citation>
    <scope>NUCLEOTIDE SEQUENCE</scope>
    <source>
        <strain evidence="3">R4</strain>
    </source>
</reference>
<organism evidence="3 4">
    <name type="scientific">Diplocarpon rosae</name>
    <dbReference type="NCBI Taxonomy" id="946125"/>
    <lineage>
        <taxon>Eukaryota</taxon>
        <taxon>Fungi</taxon>
        <taxon>Dikarya</taxon>
        <taxon>Ascomycota</taxon>
        <taxon>Pezizomycotina</taxon>
        <taxon>Leotiomycetes</taxon>
        <taxon>Helotiales</taxon>
        <taxon>Drepanopezizaceae</taxon>
        <taxon>Diplocarpon</taxon>
    </lineage>
</organism>
<dbReference type="Proteomes" id="UP001285354">
    <property type="component" value="Unassembled WGS sequence"/>
</dbReference>
<dbReference type="NCBIfam" id="TIGR00296">
    <property type="entry name" value="TIGR00296 family protein"/>
    <property type="match status" value="1"/>
</dbReference>